<feature type="transmembrane region" description="Helical" evidence="5">
    <location>
        <begin position="75"/>
        <end position="96"/>
    </location>
</feature>
<dbReference type="InterPro" id="IPR007318">
    <property type="entry name" value="Phopholipid_MeTrfase"/>
</dbReference>
<feature type="transmembrane region" description="Helical" evidence="5">
    <location>
        <begin position="7"/>
        <end position="26"/>
    </location>
</feature>
<accession>A0A1X1WX11</accession>
<evidence type="ECO:0000313" key="6">
    <source>
        <dbReference type="EMBL" id="ORV91142.1"/>
    </source>
</evidence>
<reference evidence="6 7" key="1">
    <citation type="submission" date="2016-01" db="EMBL/GenBank/DDBJ databases">
        <title>The new phylogeny of the genus Mycobacterium.</title>
        <authorList>
            <person name="Tarcisio F."/>
            <person name="Conor M."/>
            <person name="Antonella G."/>
            <person name="Elisabetta G."/>
            <person name="Giulia F.S."/>
            <person name="Sara T."/>
            <person name="Anna F."/>
            <person name="Clotilde B."/>
            <person name="Roberto B."/>
            <person name="Veronica D.S."/>
            <person name="Fabio R."/>
            <person name="Monica P."/>
            <person name="Olivier J."/>
            <person name="Enrico T."/>
            <person name="Nicola S."/>
        </authorList>
    </citation>
    <scope>NUCLEOTIDE SEQUENCE [LARGE SCALE GENOMIC DNA]</scope>
    <source>
        <strain evidence="6 7">DSM 45541</strain>
    </source>
</reference>
<protein>
    <recommendedName>
        <fullName evidence="8">Isoprenylcysteine carboxyl methyltransferase</fullName>
    </recommendedName>
</protein>
<comment type="caution">
    <text evidence="6">The sequence shown here is derived from an EMBL/GenBank/DDBJ whole genome shotgun (WGS) entry which is preliminary data.</text>
</comment>
<evidence type="ECO:0008006" key="8">
    <source>
        <dbReference type="Google" id="ProtNLM"/>
    </source>
</evidence>
<feature type="transmembrane region" description="Helical" evidence="5">
    <location>
        <begin position="32"/>
        <end position="54"/>
    </location>
</feature>
<organism evidence="6 7">
    <name type="scientific">Mycolicibacterium iranicum</name>
    <name type="common">Mycobacterium iranicum</name>
    <dbReference type="NCBI Taxonomy" id="912594"/>
    <lineage>
        <taxon>Bacteria</taxon>
        <taxon>Bacillati</taxon>
        <taxon>Actinomycetota</taxon>
        <taxon>Actinomycetes</taxon>
        <taxon>Mycobacteriales</taxon>
        <taxon>Mycobacteriaceae</taxon>
        <taxon>Mycolicibacterium</taxon>
    </lineage>
</organism>
<evidence type="ECO:0000256" key="3">
    <source>
        <dbReference type="ARBA" id="ARBA00022989"/>
    </source>
</evidence>
<evidence type="ECO:0000313" key="7">
    <source>
        <dbReference type="Proteomes" id="UP000193622"/>
    </source>
</evidence>
<dbReference type="PANTHER" id="PTHR43847:SF1">
    <property type="entry name" value="BLL3993 PROTEIN"/>
    <property type="match status" value="1"/>
</dbReference>
<keyword evidence="3 5" id="KW-1133">Transmembrane helix</keyword>
<evidence type="ECO:0000256" key="1">
    <source>
        <dbReference type="ARBA" id="ARBA00004127"/>
    </source>
</evidence>
<proteinExistence type="predicted"/>
<dbReference type="PANTHER" id="PTHR43847">
    <property type="entry name" value="BLL3993 PROTEIN"/>
    <property type="match status" value="1"/>
</dbReference>
<dbReference type="GO" id="GO:0012505">
    <property type="term" value="C:endomembrane system"/>
    <property type="evidence" value="ECO:0007669"/>
    <property type="project" value="UniProtKB-SubCell"/>
</dbReference>
<dbReference type="RefSeq" id="WP_085172416.1">
    <property type="nucleotide sequence ID" value="NZ_LQPC01000018.1"/>
</dbReference>
<dbReference type="InterPro" id="IPR052527">
    <property type="entry name" value="Metal_cation-efflux_comp"/>
</dbReference>
<dbReference type="Proteomes" id="UP000193622">
    <property type="component" value="Unassembled WGS sequence"/>
</dbReference>
<dbReference type="Gene3D" id="1.20.120.1630">
    <property type="match status" value="1"/>
</dbReference>
<dbReference type="Pfam" id="PF04191">
    <property type="entry name" value="PEMT"/>
    <property type="match status" value="1"/>
</dbReference>
<keyword evidence="4 5" id="KW-0472">Membrane</keyword>
<evidence type="ECO:0000256" key="5">
    <source>
        <dbReference type="SAM" id="Phobius"/>
    </source>
</evidence>
<keyword evidence="2 5" id="KW-0812">Transmembrane</keyword>
<gene>
    <name evidence="6" type="ORF">AWC12_04290</name>
</gene>
<evidence type="ECO:0000256" key="4">
    <source>
        <dbReference type="ARBA" id="ARBA00023136"/>
    </source>
</evidence>
<evidence type="ECO:0000256" key="2">
    <source>
        <dbReference type="ARBA" id="ARBA00022692"/>
    </source>
</evidence>
<feature type="transmembrane region" description="Helical" evidence="5">
    <location>
        <begin position="108"/>
        <end position="129"/>
    </location>
</feature>
<sequence>MKTAGQALASTIFGIAFVGVALFLPAGTVHYWQAWVFVAVLALTTIVPSAVLAARYPEALARRMKAGPAAESLPAQRIIISLTIGLVFVTFALSALDHRFGWSSVPTWLVIVGNVLVAAGLSIAQLVIVQNNYAAATIRVEADQPLVSTGLYGLVRHPMYFGSLIMMVGTPPALDSLWSLLAVVAAVPVLAARILDEEKLLNAELNGYRDYTQQVRYRLIPGVW</sequence>
<comment type="subcellular location">
    <subcellularLocation>
        <location evidence="1">Endomembrane system</location>
        <topology evidence="1">Multi-pass membrane protein</topology>
    </subcellularLocation>
</comment>
<dbReference type="AlphaFoldDB" id="A0A1X1WX11"/>
<dbReference type="EMBL" id="LQPC01000018">
    <property type="protein sequence ID" value="ORV91142.1"/>
    <property type="molecule type" value="Genomic_DNA"/>
</dbReference>
<name>A0A1X1WX11_MYCIR</name>